<protein>
    <submittedName>
        <fullName evidence="2">Uncharacterized protein</fullName>
    </submittedName>
</protein>
<dbReference type="Proteomes" id="UP000232722">
    <property type="component" value="Unassembled WGS sequence"/>
</dbReference>
<dbReference type="VEuPathDB" id="FungiDB:RhiirA1_439367"/>
<gene>
    <name evidence="2" type="ORF">RhiirA5_358624</name>
</gene>
<keyword evidence="1" id="KW-0812">Transmembrane</keyword>
<evidence type="ECO:0000256" key="1">
    <source>
        <dbReference type="SAM" id="Phobius"/>
    </source>
</evidence>
<reference evidence="2 3" key="1">
    <citation type="submission" date="2016-04" db="EMBL/GenBank/DDBJ databases">
        <title>Genome analyses suggest a sexual origin of heterokaryosis in a supposedly ancient asexual fungus.</title>
        <authorList>
            <person name="Ropars J."/>
            <person name="Sedzielewska K."/>
            <person name="Noel J."/>
            <person name="Charron P."/>
            <person name="Farinelli L."/>
            <person name="Marton T."/>
            <person name="Kruger M."/>
            <person name="Pelin A."/>
            <person name="Brachmann A."/>
            <person name="Corradi N."/>
        </authorList>
    </citation>
    <scope>NUCLEOTIDE SEQUENCE [LARGE SCALE GENOMIC DNA]</scope>
    <source>
        <strain evidence="2 3">A5</strain>
    </source>
</reference>
<keyword evidence="1" id="KW-1133">Transmembrane helix</keyword>
<evidence type="ECO:0000313" key="3">
    <source>
        <dbReference type="Proteomes" id="UP000232722"/>
    </source>
</evidence>
<name>A0A2N0PM70_9GLOM</name>
<dbReference type="EMBL" id="LLXJ01000596">
    <property type="protein sequence ID" value="PKC07885.1"/>
    <property type="molecule type" value="Genomic_DNA"/>
</dbReference>
<dbReference type="VEuPathDB" id="FungiDB:FUN_000092"/>
<organism evidence="2 3">
    <name type="scientific">Rhizophagus irregularis</name>
    <dbReference type="NCBI Taxonomy" id="588596"/>
    <lineage>
        <taxon>Eukaryota</taxon>
        <taxon>Fungi</taxon>
        <taxon>Fungi incertae sedis</taxon>
        <taxon>Mucoromycota</taxon>
        <taxon>Glomeromycotina</taxon>
        <taxon>Glomeromycetes</taxon>
        <taxon>Glomerales</taxon>
        <taxon>Glomeraceae</taxon>
        <taxon>Rhizophagus</taxon>
    </lineage>
</organism>
<proteinExistence type="predicted"/>
<evidence type="ECO:0000313" key="2">
    <source>
        <dbReference type="EMBL" id="PKC07885.1"/>
    </source>
</evidence>
<reference evidence="2 3" key="2">
    <citation type="submission" date="2017-09" db="EMBL/GenBank/DDBJ databases">
        <title>Extensive intraspecific genome diversity in a model arbuscular mycorrhizal fungus.</title>
        <authorList>
            <person name="Chen E.C."/>
            <person name="Morin E."/>
            <person name="Beaudet D."/>
            <person name="Noel J."/>
            <person name="Ndikumana S."/>
            <person name="Charron P."/>
            <person name="St-Onge C."/>
            <person name="Giorgi J."/>
            <person name="Grigoriev I.V."/>
            <person name="Roux C."/>
            <person name="Martin F.M."/>
            <person name="Corradi N."/>
        </authorList>
    </citation>
    <scope>NUCLEOTIDE SEQUENCE [LARGE SCALE GENOMIC DNA]</scope>
    <source>
        <strain evidence="2 3">A5</strain>
    </source>
</reference>
<keyword evidence="1" id="KW-0472">Membrane</keyword>
<sequence>MLNDIFELVKVHYILLNAISLSAISIGGISNLFQYVRNERFLIIPNNSILNGSDSLNNNINLEEREQTKSL</sequence>
<dbReference type="AlphaFoldDB" id="A0A2N0PM70"/>
<feature type="non-terminal residue" evidence="2">
    <location>
        <position position="71"/>
    </location>
</feature>
<comment type="caution">
    <text evidence="2">The sequence shown here is derived from an EMBL/GenBank/DDBJ whole genome shotgun (WGS) entry which is preliminary data.</text>
</comment>
<feature type="transmembrane region" description="Helical" evidence="1">
    <location>
        <begin position="12"/>
        <end position="33"/>
    </location>
</feature>
<accession>A0A2N0PM70</accession>